<feature type="compositionally biased region" description="Pro residues" evidence="1">
    <location>
        <begin position="88"/>
        <end position="103"/>
    </location>
</feature>
<dbReference type="OrthoDB" id="2793621at2759"/>
<evidence type="ECO:0000313" key="3">
    <source>
        <dbReference type="Proteomes" id="UP000184267"/>
    </source>
</evidence>
<protein>
    <submittedName>
        <fullName evidence="2">Uncharacterized protein</fullName>
    </submittedName>
</protein>
<organism evidence="2 3">
    <name type="scientific">Trametes pubescens</name>
    <name type="common">White-rot fungus</name>
    <dbReference type="NCBI Taxonomy" id="154538"/>
    <lineage>
        <taxon>Eukaryota</taxon>
        <taxon>Fungi</taxon>
        <taxon>Dikarya</taxon>
        <taxon>Basidiomycota</taxon>
        <taxon>Agaricomycotina</taxon>
        <taxon>Agaricomycetes</taxon>
        <taxon>Polyporales</taxon>
        <taxon>Polyporaceae</taxon>
        <taxon>Trametes</taxon>
    </lineage>
</organism>
<keyword evidence="3" id="KW-1185">Reference proteome</keyword>
<accession>A0A1M2VJU6</accession>
<dbReference type="EMBL" id="MNAD01001111">
    <property type="protein sequence ID" value="OJT07875.1"/>
    <property type="molecule type" value="Genomic_DNA"/>
</dbReference>
<sequence>MPRGTQLQPLELAPEWLTNSPVTADDFRCLTPASTIFRMSFGARSHSNPRESVVSMESDDAESDGSTFLWGDESESEDDADTIEEPEPTPVARPEPSPQPQSLPTPVHSRAPSTESVGKRQDRAVDFRLPWFMQVDPVCLTSLDDQLLQSPLDAFADLCYAQAVRASDIPTGEAQAGHSYGYSWRRLSRLLSACPDVTQAALGLESNQGSDPERERESESDSDTDSEQLASPEQHAPAPSWGLSVYQPKSEREQSESPYRPYTSQTLIAKPLPALPTYEPVPEPPRTPPSCSPPPLRPSDAVAQAQLAFLFAGSPPRAGESVHFFPTKEQQGPPPKRGRSRRGTLRISTDDGGSGGGGGGTAPWSPRLGIFQRGLAGLRAGLSH</sequence>
<feature type="compositionally biased region" description="Acidic residues" evidence="1">
    <location>
        <begin position="72"/>
        <end position="87"/>
    </location>
</feature>
<feature type="region of interest" description="Disordered" evidence="1">
    <location>
        <begin position="203"/>
        <end position="367"/>
    </location>
</feature>
<feature type="compositionally biased region" description="Gly residues" evidence="1">
    <location>
        <begin position="352"/>
        <end position="361"/>
    </location>
</feature>
<feature type="region of interest" description="Disordered" evidence="1">
    <location>
        <begin position="42"/>
        <end position="120"/>
    </location>
</feature>
<dbReference type="Proteomes" id="UP000184267">
    <property type="component" value="Unassembled WGS sequence"/>
</dbReference>
<dbReference type="AlphaFoldDB" id="A0A1M2VJU6"/>
<evidence type="ECO:0000256" key="1">
    <source>
        <dbReference type="SAM" id="MobiDB-lite"/>
    </source>
</evidence>
<comment type="caution">
    <text evidence="2">The sequence shown here is derived from an EMBL/GenBank/DDBJ whole genome shotgun (WGS) entry which is preliminary data.</text>
</comment>
<reference evidence="2 3" key="1">
    <citation type="submission" date="2016-10" db="EMBL/GenBank/DDBJ databases">
        <title>Genome sequence of the basidiomycete white-rot fungus Trametes pubescens.</title>
        <authorList>
            <person name="Makela M.R."/>
            <person name="Granchi Z."/>
            <person name="Peng M."/>
            <person name="De Vries R.P."/>
            <person name="Grigoriev I."/>
            <person name="Riley R."/>
            <person name="Hilden K."/>
        </authorList>
    </citation>
    <scope>NUCLEOTIDE SEQUENCE [LARGE SCALE GENOMIC DNA]</scope>
    <source>
        <strain evidence="2 3">FBCC735</strain>
    </source>
</reference>
<feature type="compositionally biased region" description="Low complexity" evidence="1">
    <location>
        <begin position="303"/>
        <end position="312"/>
    </location>
</feature>
<gene>
    <name evidence="2" type="ORF">TRAPUB_1225</name>
</gene>
<name>A0A1M2VJU6_TRAPU</name>
<proteinExistence type="predicted"/>
<dbReference type="OMA" id="TIFRMSF"/>
<evidence type="ECO:0000313" key="2">
    <source>
        <dbReference type="EMBL" id="OJT07875.1"/>
    </source>
</evidence>
<feature type="compositionally biased region" description="Pro residues" evidence="1">
    <location>
        <begin position="279"/>
        <end position="297"/>
    </location>
</feature>